<dbReference type="Pfam" id="PF17919">
    <property type="entry name" value="RT_RNaseH_2"/>
    <property type="match status" value="1"/>
</dbReference>
<evidence type="ECO:0000259" key="1">
    <source>
        <dbReference type="PROSITE" id="PS50878"/>
    </source>
</evidence>
<dbReference type="PANTHER" id="PTHR24559:SF444">
    <property type="entry name" value="REVERSE TRANSCRIPTASE DOMAIN-CONTAINING PROTEIN"/>
    <property type="match status" value="1"/>
</dbReference>
<name>A0A5B6VLP2_9ROSI</name>
<evidence type="ECO:0000313" key="2">
    <source>
        <dbReference type="EMBL" id="KAA3470023.1"/>
    </source>
</evidence>
<protein>
    <submittedName>
        <fullName evidence="2">Reverse transcriptase</fullName>
    </submittedName>
</protein>
<feature type="domain" description="Reverse transcriptase" evidence="1">
    <location>
        <begin position="1"/>
        <end position="177"/>
    </location>
</feature>
<keyword evidence="2" id="KW-0695">RNA-directed DNA polymerase</keyword>
<organism evidence="2 3">
    <name type="scientific">Gossypium australe</name>
    <dbReference type="NCBI Taxonomy" id="47621"/>
    <lineage>
        <taxon>Eukaryota</taxon>
        <taxon>Viridiplantae</taxon>
        <taxon>Streptophyta</taxon>
        <taxon>Embryophyta</taxon>
        <taxon>Tracheophyta</taxon>
        <taxon>Spermatophyta</taxon>
        <taxon>Magnoliopsida</taxon>
        <taxon>eudicotyledons</taxon>
        <taxon>Gunneridae</taxon>
        <taxon>Pentapetalae</taxon>
        <taxon>rosids</taxon>
        <taxon>malvids</taxon>
        <taxon>Malvales</taxon>
        <taxon>Malvaceae</taxon>
        <taxon>Malvoideae</taxon>
        <taxon>Gossypium</taxon>
    </lineage>
</organism>
<dbReference type="Gene3D" id="3.10.10.10">
    <property type="entry name" value="HIV Type 1 Reverse Transcriptase, subunit A, domain 1"/>
    <property type="match status" value="1"/>
</dbReference>
<dbReference type="EMBL" id="SMMG02000006">
    <property type="protein sequence ID" value="KAA3470023.1"/>
    <property type="molecule type" value="Genomic_DNA"/>
</dbReference>
<gene>
    <name evidence="2" type="ORF">EPI10_015764</name>
</gene>
<dbReference type="Proteomes" id="UP000325315">
    <property type="component" value="Unassembled WGS sequence"/>
</dbReference>
<dbReference type="AlphaFoldDB" id="A0A5B6VLP2"/>
<dbReference type="InterPro" id="IPR043502">
    <property type="entry name" value="DNA/RNA_pol_sf"/>
</dbReference>
<dbReference type="PANTHER" id="PTHR24559">
    <property type="entry name" value="TRANSPOSON TY3-I GAG-POL POLYPROTEIN"/>
    <property type="match status" value="1"/>
</dbReference>
<proteinExistence type="predicted"/>
<dbReference type="InterPro" id="IPR000477">
    <property type="entry name" value="RT_dom"/>
</dbReference>
<keyword evidence="2" id="KW-0808">Transferase</keyword>
<dbReference type="OrthoDB" id="1411056at2759"/>
<comment type="caution">
    <text evidence="2">The sequence shown here is derived from an EMBL/GenBank/DDBJ whole genome shotgun (WGS) entry which is preliminary data.</text>
</comment>
<sequence>MRLRIDYRQLNKVIVKNKYSLPRIDNLFDQLKGATVFSKIDLRSGYYKLRVKDSNVSKTAFRTRYGHYEFLVMPFGVTNAPAVFMDLMNRIFWPYLDKFVVIFIDDILIYSRDETEHVEHLRTLYAKFNKSKFWLKEVGFLGHIILGDGVRVDSSKISAIVDWKLPKNISETIHQKVFMIATPMTKLLQKNVKFDWTEKCQQSFDKLKALLTEAPVLVQPESGKEFVIYSDTSLNGLGCTKVIAYASRQLKPHEKNYLTHDLELAAIIFTDHKSLKYLMMQKELNLRQRKWLELIKDYELIIDYHPGKANVVVDALSRKSLFSLRALNSRMTLSDDGSILAELRAIPMFFQEICEAQKDDSELQAKKA</sequence>
<keyword evidence="2" id="KW-0548">Nucleotidyltransferase</keyword>
<dbReference type="CDD" id="cd01647">
    <property type="entry name" value="RT_LTR"/>
    <property type="match status" value="1"/>
</dbReference>
<dbReference type="InterPro" id="IPR053134">
    <property type="entry name" value="RNA-dir_DNA_polymerase"/>
</dbReference>
<dbReference type="Gene3D" id="3.30.70.270">
    <property type="match status" value="2"/>
</dbReference>
<dbReference type="PROSITE" id="PS50878">
    <property type="entry name" value="RT_POL"/>
    <property type="match status" value="1"/>
</dbReference>
<dbReference type="Pfam" id="PF00078">
    <property type="entry name" value="RVT_1"/>
    <property type="match status" value="1"/>
</dbReference>
<dbReference type="SUPFAM" id="SSF56672">
    <property type="entry name" value="DNA/RNA polymerases"/>
    <property type="match status" value="1"/>
</dbReference>
<evidence type="ECO:0000313" key="3">
    <source>
        <dbReference type="Proteomes" id="UP000325315"/>
    </source>
</evidence>
<keyword evidence="3" id="KW-1185">Reference proteome</keyword>
<dbReference type="InterPro" id="IPR041577">
    <property type="entry name" value="RT_RNaseH_2"/>
</dbReference>
<reference evidence="3" key="1">
    <citation type="journal article" date="2019" name="Plant Biotechnol. J.">
        <title>Genome sequencing of the Australian wild diploid species Gossypium australe highlights disease resistance and delayed gland morphogenesis.</title>
        <authorList>
            <person name="Cai Y."/>
            <person name="Cai X."/>
            <person name="Wang Q."/>
            <person name="Wang P."/>
            <person name="Zhang Y."/>
            <person name="Cai C."/>
            <person name="Xu Y."/>
            <person name="Wang K."/>
            <person name="Zhou Z."/>
            <person name="Wang C."/>
            <person name="Geng S."/>
            <person name="Li B."/>
            <person name="Dong Q."/>
            <person name="Hou Y."/>
            <person name="Wang H."/>
            <person name="Ai P."/>
            <person name="Liu Z."/>
            <person name="Yi F."/>
            <person name="Sun M."/>
            <person name="An G."/>
            <person name="Cheng J."/>
            <person name="Zhang Y."/>
            <person name="Shi Q."/>
            <person name="Xie Y."/>
            <person name="Shi X."/>
            <person name="Chang Y."/>
            <person name="Huang F."/>
            <person name="Chen Y."/>
            <person name="Hong S."/>
            <person name="Mi L."/>
            <person name="Sun Q."/>
            <person name="Zhang L."/>
            <person name="Zhou B."/>
            <person name="Peng R."/>
            <person name="Zhang X."/>
            <person name="Liu F."/>
        </authorList>
    </citation>
    <scope>NUCLEOTIDE SEQUENCE [LARGE SCALE GENOMIC DNA]</scope>
    <source>
        <strain evidence="3">cv. PA1801</strain>
    </source>
</reference>
<dbReference type="GO" id="GO:0003964">
    <property type="term" value="F:RNA-directed DNA polymerase activity"/>
    <property type="evidence" value="ECO:0007669"/>
    <property type="project" value="UniProtKB-KW"/>
</dbReference>
<dbReference type="CDD" id="cd09274">
    <property type="entry name" value="RNase_HI_RT_Ty3"/>
    <property type="match status" value="1"/>
</dbReference>
<dbReference type="InterPro" id="IPR043128">
    <property type="entry name" value="Rev_trsase/Diguanyl_cyclase"/>
</dbReference>
<accession>A0A5B6VLP2</accession>